<dbReference type="CDD" id="cd03454">
    <property type="entry name" value="YdeM"/>
    <property type="match status" value="1"/>
</dbReference>
<dbReference type="OrthoDB" id="5298629at2"/>
<dbReference type="PANTHER" id="PTHR43664">
    <property type="entry name" value="MONOAMINE OXIDASE-RELATED"/>
    <property type="match status" value="1"/>
</dbReference>
<name>A0A410G8G8_9BURK</name>
<dbReference type="Gene3D" id="3.10.129.10">
    <property type="entry name" value="Hotdog Thioesterase"/>
    <property type="match status" value="1"/>
</dbReference>
<dbReference type="Pfam" id="PF01575">
    <property type="entry name" value="MaoC_dehydratas"/>
    <property type="match status" value="1"/>
</dbReference>
<feature type="domain" description="MaoC-like" evidence="1">
    <location>
        <begin position="8"/>
        <end position="107"/>
    </location>
</feature>
<evidence type="ECO:0000313" key="3">
    <source>
        <dbReference type="Proteomes" id="UP000283474"/>
    </source>
</evidence>
<dbReference type="Proteomes" id="UP000283474">
    <property type="component" value="Chromosome"/>
</dbReference>
<dbReference type="KEGG" id="pus:CKA81_01065"/>
<keyword evidence="3" id="KW-1185">Reference proteome</keyword>
<sequence>MKFSEFEVGMVIKHPPVVVTEGEMLGFAKSYDPQWFHVDAEGAKKGRWGGLIASGWLTCSLAMRMAVDSALAGSESFGSPGLERLRWLLPVRPGDALRLEATVDSVRTSSSRDDLGIMRWSWRVYNQRDEQVLDVEATSLFDLAAHAPE</sequence>
<dbReference type="RefSeq" id="WP_128353640.1">
    <property type="nucleotide sequence ID" value="NZ_CP022987.1"/>
</dbReference>
<proteinExistence type="predicted"/>
<evidence type="ECO:0000259" key="1">
    <source>
        <dbReference type="Pfam" id="PF01575"/>
    </source>
</evidence>
<dbReference type="AlphaFoldDB" id="A0A410G8G8"/>
<dbReference type="InterPro" id="IPR002539">
    <property type="entry name" value="MaoC-like_dom"/>
</dbReference>
<organism evidence="2 3">
    <name type="scientific">Pollutimonas thiosulfatoxidans</name>
    <dbReference type="NCBI Taxonomy" id="2028345"/>
    <lineage>
        <taxon>Bacteria</taxon>
        <taxon>Pseudomonadati</taxon>
        <taxon>Pseudomonadota</taxon>
        <taxon>Betaproteobacteria</taxon>
        <taxon>Burkholderiales</taxon>
        <taxon>Alcaligenaceae</taxon>
        <taxon>Pollutimonas</taxon>
    </lineage>
</organism>
<protein>
    <submittedName>
        <fullName evidence="2">Acyl dehydratase</fullName>
    </submittedName>
</protein>
<reference evidence="2 3" key="1">
    <citation type="submission" date="2017-08" db="EMBL/GenBank/DDBJ databases">
        <authorList>
            <person name="Park S.-J."/>
            <person name="Kim H."/>
        </authorList>
    </citation>
    <scope>NUCLEOTIDE SEQUENCE [LARGE SCALE GENOMIC DNA]</scope>
    <source>
        <strain evidence="3">ye3</strain>
    </source>
</reference>
<dbReference type="SUPFAM" id="SSF54637">
    <property type="entry name" value="Thioesterase/thiol ester dehydrase-isomerase"/>
    <property type="match status" value="1"/>
</dbReference>
<accession>A0A410G8G8</accession>
<gene>
    <name evidence="2" type="ORF">CKA81_01065</name>
</gene>
<dbReference type="PANTHER" id="PTHR43664:SF1">
    <property type="entry name" value="BETA-METHYLMALYL-COA DEHYDRATASE"/>
    <property type="match status" value="1"/>
</dbReference>
<dbReference type="InterPro" id="IPR052342">
    <property type="entry name" value="MCH/BMMD"/>
</dbReference>
<dbReference type="InterPro" id="IPR029069">
    <property type="entry name" value="HotDog_dom_sf"/>
</dbReference>
<evidence type="ECO:0000313" key="2">
    <source>
        <dbReference type="EMBL" id="QAA92587.1"/>
    </source>
</evidence>
<dbReference type="EMBL" id="CP022987">
    <property type="protein sequence ID" value="QAA92587.1"/>
    <property type="molecule type" value="Genomic_DNA"/>
</dbReference>